<proteinExistence type="predicted"/>
<keyword evidence="2" id="KW-1185">Reference proteome</keyword>
<dbReference type="AlphaFoldDB" id="A0A4R1K4C4"/>
<accession>A0A4R1K4C4</accession>
<organism evidence="1 2">
    <name type="scientific">Celerinatantimonas diazotrophica</name>
    <dbReference type="NCBI Taxonomy" id="412034"/>
    <lineage>
        <taxon>Bacteria</taxon>
        <taxon>Pseudomonadati</taxon>
        <taxon>Pseudomonadota</taxon>
        <taxon>Gammaproteobacteria</taxon>
        <taxon>Celerinatantimonadaceae</taxon>
        <taxon>Celerinatantimonas</taxon>
    </lineage>
</organism>
<sequence>MLMFAFQGDGWIGRQSVSYSYPSLSLREAVGILKEVIVYSPESLYQQYRLKKKQ</sequence>
<protein>
    <submittedName>
        <fullName evidence="1">Uncharacterized protein</fullName>
    </submittedName>
</protein>
<evidence type="ECO:0000313" key="2">
    <source>
        <dbReference type="Proteomes" id="UP000295565"/>
    </source>
</evidence>
<comment type="caution">
    <text evidence="1">The sequence shown here is derived from an EMBL/GenBank/DDBJ whole genome shotgun (WGS) entry which is preliminary data.</text>
</comment>
<gene>
    <name evidence="1" type="ORF">EV690_0703</name>
</gene>
<dbReference type="EMBL" id="SMGD01000011">
    <property type="protein sequence ID" value="TCK58573.1"/>
    <property type="molecule type" value="Genomic_DNA"/>
</dbReference>
<evidence type="ECO:0000313" key="1">
    <source>
        <dbReference type="EMBL" id="TCK58573.1"/>
    </source>
</evidence>
<reference evidence="1 2" key="1">
    <citation type="submission" date="2019-03" db="EMBL/GenBank/DDBJ databases">
        <title>Genomic Encyclopedia of Type Strains, Phase IV (KMG-IV): sequencing the most valuable type-strain genomes for metagenomic binning, comparative biology and taxonomic classification.</title>
        <authorList>
            <person name="Goeker M."/>
        </authorList>
    </citation>
    <scope>NUCLEOTIDE SEQUENCE [LARGE SCALE GENOMIC DNA]</scope>
    <source>
        <strain evidence="1 2">DSM 18577</strain>
    </source>
</reference>
<name>A0A4R1K4C4_9GAMM</name>
<dbReference type="Proteomes" id="UP000295565">
    <property type="component" value="Unassembled WGS sequence"/>
</dbReference>